<dbReference type="SUPFAM" id="SSF55846">
    <property type="entry name" value="N-acetylmuramoyl-L-alanine amidase-like"/>
    <property type="match status" value="1"/>
</dbReference>
<dbReference type="PANTHER" id="PTHR11022:SF41">
    <property type="entry name" value="PEPTIDOGLYCAN-RECOGNITION PROTEIN LC-RELATED"/>
    <property type="match status" value="1"/>
</dbReference>
<accession>X0W425</accession>
<dbReference type="AlphaFoldDB" id="X0W425"/>
<dbReference type="Gene3D" id="3.40.80.10">
    <property type="entry name" value="Peptidoglycan recognition protein-like"/>
    <property type="match status" value="1"/>
</dbReference>
<evidence type="ECO:0000259" key="2">
    <source>
        <dbReference type="SMART" id="SM00644"/>
    </source>
</evidence>
<dbReference type="EMBL" id="BARS01036066">
    <property type="protein sequence ID" value="GAG25594.1"/>
    <property type="molecule type" value="Genomic_DNA"/>
</dbReference>
<dbReference type="PANTHER" id="PTHR11022">
    <property type="entry name" value="PEPTIDOGLYCAN RECOGNITION PROTEIN"/>
    <property type="match status" value="1"/>
</dbReference>
<reference evidence="4" key="1">
    <citation type="journal article" date="2014" name="Front. Microbiol.">
        <title>High frequency of phylogenetically diverse reductive dehalogenase-homologous genes in deep subseafloor sedimentary metagenomes.</title>
        <authorList>
            <person name="Kawai M."/>
            <person name="Futagami T."/>
            <person name="Toyoda A."/>
            <person name="Takaki Y."/>
            <person name="Nishi S."/>
            <person name="Hori S."/>
            <person name="Arai W."/>
            <person name="Tsubouchi T."/>
            <person name="Morono Y."/>
            <person name="Uchiyama I."/>
            <person name="Ito T."/>
            <person name="Fujiyama A."/>
            <person name="Inagaki F."/>
            <person name="Takami H."/>
        </authorList>
    </citation>
    <scope>NUCLEOTIDE SEQUENCE</scope>
    <source>
        <strain evidence="4">Expedition CK06-06</strain>
    </source>
</reference>
<comment type="caution">
    <text evidence="4">The sequence shown here is derived from an EMBL/GenBank/DDBJ whole genome shotgun (WGS) entry which is preliminary data.</text>
</comment>
<proteinExistence type="inferred from homology"/>
<dbReference type="Pfam" id="PF01510">
    <property type="entry name" value="Amidase_2"/>
    <property type="match status" value="1"/>
</dbReference>
<sequence length="232" mass="25178">MLAQVSELEGEDTPTGRYPKPAVIPRSLWCTDPACNYSNGLDYESVSHLIIHHTVSSNSGSDWAAIVRAIWHYHTFTRNWGDIGYNYLVDMNGVLYEGHLGGDDVVGTHAAGANTGSMALSLMGTFTEPDQSPPGITPPPAMLNSAIELLSWKADQKGIDVFDASRLPNVNWGLPHLMGHRDVYGTTACPGDQAHDLLPWLRNEVANRIGFVSPHIYIDEQSGAFSKSSSSG</sequence>
<dbReference type="SMART" id="SM00644">
    <property type="entry name" value="Ami_2"/>
    <property type="match status" value="1"/>
</dbReference>
<feature type="domain" description="N-acetylmuramoyl-L-alanine amidase" evidence="2">
    <location>
        <begin position="36"/>
        <end position="191"/>
    </location>
</feature>
<comment type="similarity">
    <text evidence="1">Belongs to the N-acetylmuramoyl-L-alanine amidase 2 family.</text>
</comment>
<dbReference type="InterPro" id="IPR036505">
    <property type="entry name" value="Amidase/PGRP_sf"/>
</dbReference>
<evidence type="ECO:0000313" key="4">
    <source>
        <dbReference type="EMBL" id="GAG25594.1"/>
    </source>
</evidence>
<dbReference type="InterPro" id="IPR006619">
    <property type="entry name" value="PGRP_domain_met/bac"/>
</dbReference>
<dbReference type="SMART" id="SM00701">
    <property type="entry name" value="PGRP"/>
    <property type="match status" value="1"/>
</dbReference>
<dbReference type="InterPro" id="IPR002502">
    <property type="entry name" value="Amidase_domain"/>
</dbReference>
<feature type="domain" description="Peptidoglycan recognition protein family" evidence="3">
    <location>
        <begin position="21"/>
        <end position="184"/>
    </location>
</feature>
<feature type="non-terminal residue" evidence="4">
    <location>
        <position position="232"/>
    </location>
</feature>
<evidence type="ECO:0000259" key="3">
    <source>
        <dbReference type="SMART" id="SM00701"/>
    </source>
</evidence>
<evidence type="ECO:0000256" key="1">
    <source>
        <dbReference type="ARBA" id="ARBA00007553"/>
    </source>
</evidence>
<dbReference type="CDD" id="cd06583">
    <property type="entry name" value="PGRP"/>
    <property type="match status" value="1"/>
</dbReference>
<dbReference type="GO" id="GO:0008270">
    <property type="term" value="F:zinc ion binding"/>
    <property type="evidence" value="ECO:0007669"/>
    <property type="project" value="InterPro"/>
</dbReference>
<dbReference type="GO" id="GO:0008745">
    <property type="term" value="F:N-acetylmuramoyl-L-alanine amidase activity"/>
    <property type="evidence" value="ECO:0007669"/>
    <property type="project" value="InterPro"/>
</dbReference>
<evidence type="ECO:0008006" key="5">
    <source>
        <dbReference type="Google" id="ProtNLM"/>
    </source>
</evidence>
<protein>
    <recommendedName>
        <fullName evidence="5">Peptidoglycan recognition protein family domain-containing protein</fullName>
    </recommendedName>
</protein>
<gene>
    <name evidence="4" type="ORF">S01H1_55480</name>
</gene>
<name>X0W425_9ZZZZ</name>
<dbReference type="GO" id="GO:0009253">
    <property type="term" value="P:peptidoglycan catabolic process"/>
    <property type="evidence" value="ECO:0007669"/>
    <property type="project" value="InterPro"/>
</dbReference>
<dbReference type="InterPro" id="IPR015510">
    <property type="entry name" value="PGRP"/>
</dbReference>
<organism evidence="4">
    <name type="scientific">marine sediment metagenome</name>
    <dbReference type="NCBI Taxonomy" id="412755"/>
    <lineage>
        <taxon>unclassified sequences</taxon>
        <taxon>metagenomes</taxon>
        <taxon>ecological metagenomes</taxon>
    </lineage>
</organism>